<dbReference type="VEuPathDB" id="TriTrypDB:TCDM_01058"/>
<dbReference type="SUPFAM" id="SSF47473">
    <property type="entry name" value="EF-hand"/>
    <property type="match status" value="1"/>
</dbReference>
<dbReference type="SUPFAM" id="SSF52047">
    <property type="entry name" value="RNI-like"/>
    <property type="match status" value="1"/>
</dbReference>
<evidence type="ECO:0008006" key="3">
    <source>
        <dbReference type="Google" id="ProtNLM"/>
    </source>
</evidence>
<dbReference type="Gene3D" id="3.80.10.10">
    <property type="entry name" value="Ribonuclease Inhibitor"/>
    <property type="match status" value="1"/>
</dbReference>
<evidence type="ECO:0000313" key="2">
    <source>
        <dbReference type="Proteomes" id="UP000017861"/>
    </source>
</evidence>
<accession>V5BQX0</accession>
<name>V5BQX0_TRYCR</name>
<gene>
    <name evidence="1" type="ORF">TCDM_01058</name>
</gene>
<comment type="caution">
    <text evidence="1">The sequence shown here is derived from an EMBL/GenBank/DDBJ whole genome shotgun (WGS) entry which is preliminary data.</text>
</comment>
<protein>
    <recommendedName>
        <fullName evidence="3">Leucine-rich repeat-containing protein</fullName>
    </recommendedName>
</protein>
<dbReference type="OrthoDB" id="418595at2759"/>
<dbReference type="Proteomes" id="UP000017861">
    <property type="component" value="Unassembled WGS sequence"/>
</dbReference>
<organism evidence="1 2">
    <name type="scientific">Trypanosoma cruzi Dm28c</name>
    <dbReference type="NCBI Taxonomy" id="1416333"/>
    <lineage>
        <taxon>Eukaryota</taxon>
        <taxon>Discoba</taxon>
        <taxon>Euglenozoa</taxon>
        <taxon>Kinetoplastea</taxon>
        <taxon>Metakinetoplastina</taxon>
        <taxon>Trypanosomatida</taxon>
        <taxon>Trypanosomatidae</taxon>
        <taxon>Trypanosoma</taxon>
        <taxon>Schizotrypanum</taxon>
    </lineage>
</organism>
<dbReference type="EMBL" id="AYLP01000006">
    <property type="protein sequence ID" value="ESS70249.1"/>
    <property type="molecule type" value="Genomic_DNA"/>
</dbReference>
<sequence length="424" mass="48277">MCICVSHFCAIGFCPFLFYHAILWRVINLLRRRWEVRGLGGGGTEKTMPVERTLGKEVNVDLHTSAGQPYDVQQLQSEFHAISPAEAYGELCQRFQCHAIAAVAAMFPSGVGQWNGTTELNLSRLYVGPKGVRPVVEMCKRLPALRSFNCANNYLTNDSVYFITRMAMFHPALERIELSCNEFISWTGGTFLTELVVRNTNIKEVGIRSTAIPTRVAEAVFEQTRRNCVLAYQAVGRMPKPTNHPAAIHLRTMKRFFMDIQENGTVPVSALVDGFRERLRILGQERDLSNYTESFFETLCRQVPQDRITWEAFIVTLRTDGSLYDAEFVKKVQRVFLEFNIEPSAGTEGFVEVRDLAAMFTRLYGEPPTPKELANMRSLLGLNDTMTLHWDEFLPLMYIRGPKDKCMAMGWNLSPLYIPTMLHF</sequence>
<reference evidence="1 2" key="1">
    <citation type="journal article" date="2014" name="Genome Announc.">
        <title>Trypanosoma cruzi Clone Dm28c Draft Genome Sequence.</title>
        <authorList>
            <person name="Grisard E.C."/>
            <person name="Teixeira S.M."/>
            <person name="de Almeida L.G."/>
            <person name="Stoco P.H."/>
            <person name="Gerber A.L."/>
            <person name="Talavera-Lopez C."/>
            <person name="Lima O.C."/>
            <person name="Andersson B."/>
            <person name="de Vasconcelos A.T."/>
        </authorList>
    </citation>
    <scope>NUCLEOTIDE SEQUENCE [LARGE SCALE GENOMIC DNA]</scope>
    <source>
        <strain evidence="1 2">Dm28c</strain>
    </source>
</reference>
<evidence type="ECO:0000313" key="1">
    <source>
        <dbReference type="EMBL" id="ESS70249.1"/>
    </source>
</evidence>
<proteinExistence type="predicted"/>
<dbReference type="InterPro" id="IPR011992">
    <property type="entry name" value="EF-hand-dom_pair"/>
</dbReference>
<dbReference type="InterPro" id="IPR032675">
    <property type="entry name" value="LRR_dom_sf"/>
</dbReference>
<dbReference type="AlphaFoldDB" id="V5BQX0"/>